<dbReference type="GO" id="GO:0016779">
    <property type="term" value="F:nucleotidyltransferase activity"/>
    <property type="evidence" value="ECO:0007669"/>
    <property type="project" value="UniProtKB-KW"/>
</dbReference>
<reference evidence="3" key="1">
    <citation type="submission" date="2016-10" db="EMBL/GenBank/DDBJ databases">
        <authorList>
            <person name="Varghese N."/>
            <person name="Submissions S."/>
        </authorList>
    </citation>
    <scope>NUCLEOTIDE SEQUENCE [LARGE SCALE GENOMIC DNA]</scope>
    <source>
        <strain evidence="3">Z-7934</strain>
    </source>
</reference>
<dbReference type="Pfam" id="PF00899">
    <property type="entry name" value="ThiF"/>
    <property type="match status" value="1"/>
</dbReference>
<dbReference type="Proteomes" id="UP000199287">
    <property type="component" value="Unassembled WGS sequence"/>
</dbReference>
<dbReference type="InterPro" id="IPR045886">
    <property type="entry name" value="ThiF/MoeB/HesA"/>
</dbReference>
<keyword evidence="2" id="KW-0808">Transferase</keyword>
<keyword evidence="3" id="KW-1185">Reference proteome</keyword>
<dbReference type="OrthoDB" id="9804286at2"/>
<accession>A0A1I3DU01</accession>
<dbReference type="STRING" id="69895.SAMN05192551_104109"/>
<dbReference type="GO" id="GO:0008641">
    <property type="term" value="F:ubiquitin-like modifier activating enzyme activity"/>
    <property type="evidence" value="ECO:0007669"/>
    <property type="project" value="InterPro"/>
</dbReference>
<gene>
    <name evidence="2" type="ORF">SAMN05192551_104109</name>
</gene>
<proteinExistence type="predicted"/>
<dbReference type="Gene3D" id="3.40.50.720">
    <property type="entry name" value="NAD(P)-binding Rossmann-like Domain"/>
    <property type="match status" value="1"/>
</dbReference>
<dbReference type="PROSITE" id="PS51257">
    <property type="entry name" value="PROKAR_LIPOPROTEIN"/>
    <property type="match status" value="1"/>
</dbReference>
<dbReference type="GO" id="GO:0061503">
    <property type="term" value="F:tRNA threonylcarbamoyladenosine dehydratase"/>
    <property type="evidence" value="ECO:0007669"/>
    <property type="project" value="TreeGrafter"/>
</dbReference>
<dbReference type="InterPro" id="IPR000594">
    <property type="entry name" value="ThiF_NAD_FAD-bd"/>
</dbReference>
<evidence type="ECO:0000313" key="3">
    <source>
        <dbReference type="Proteomes" id="UP000199287"/>
    </source>
</evidence>
<dbReference type="InterPro" id="IPR035985">
    <property type="entry name" value="Ubiquitin-activating_enz"/>
</dbReference>
<dbReference type="RefSeq" id="WP_093371511.1">
    <property type="nucleotide sequence ID" value="NZ_FOQA01000004.1"/>
</dbReference>
<organism evidence="2 3">
    <name type="scientific">Tindallia magadiensis</name>
    <dbReference type="NCBI Taxonomy" id="69895"/>
    <lineage>
        <taxon>Bacteria</taxon>
        <taxon>Bacillati</taxon>
        <taxon>Bacillota</taxon>
        <taxon>Clostridia</taxon>
        <taxon>Peptostreptococcales</taxon>
        <taxon>Tindalliaceae</taxon>
        <taxon>Tindallia</taxon>
    </lineage>
</organism>
<sequence length="230" mass="25628">MHLDERYARNMSMLTLDENKYIQQSCVAVIGCGGLGGGIIEMLARIGVGKIIAVDGDVFDKTNLNRQLLSHSLNIGEKKAKAAQERVALINPEIEVIAITERIDENNAESILKDAQILIDATDRIQTRLMLQNVAEKRQIPMVHGAIAGWYGQVVTILPGDRTLDRIYSNAEQNQGVEKQMGNPSFTPAMVGSIQVSETIKLLIQRGEILRNKMLYIDLLEQDYHILKMS</sequence>
<dbReference type="GO" id="GO:0061504">
    <property type="term" value="P:cyclic threonylcarbamoyladenosine biosynthetic process"/>
    <property type="evidence" value="ECO:0007669"/>
    <property type="project" value="TreeGrafter"/>
</dbReference>
<evidence type="ECO:0000259" key="1">
    <source>
        <dbReference type="Pfam" id="PF00899"/>
    </source>
</evidence>
<dbReference type="AlphaFoldDB" id="A0A1I3DU01"/>
<evidence type="ECO:0000313" key="2">
    <source>
        <dbReference type="EMBL" id="SFH90123.1"/>
    </source>
</evidence>
<protein>
    <submittedName>
        <fullName evidence="2">Molybdopterin or thiamine biosynthesis adenylyltransferase</fullName>
    </submittedName>
</protein>
<feature type="domain" description="THIF-type NAD/FAD binding fold" evidence="1">
    <location>
        <begin position="7"/>
        <end position="229"/>
    </location>
</feature>
<dbReference type="PANTHER" id="PTHR43267:SF1">
    <property type="entry name" value="TRNA THREONYLCARBAMOYLADENOSINE DEHYDRATASE"/>
    <property type="match status" value="1"/>
</dbReference>
<dbReference type="CDD" id="cd00757">
    <property type="entry name" value="ThiF_MoeB_HesA_family"/>
    <property type="match status" value="1"/>
</dbReference>
<dbReference type="EMBL" id="FOQA01000004">
    <property type="protein sequence ID" value="SFH90123.1"/>
    <property type="molecule type" value="Genomic_DNA"/>
</dbReference>
<dbReference type="PANTHER" id="PTHR43267">
    <property type="entry name" value="TRNA THREONYLCARBAMOYLADENOSINE DEHYDRATASE"/>
    <property type="match status" value="1"/>
</dbReference>
<name>A0A1I3DU01_9FIRM</name>
<dbReference type="SUPFAM" id="SSF69572">
    <property type="entry name" value="Activating enzymes of the ubiquitin-like proteins"/>
    <property type="match status" value="1"/>
</dbReference>
<keyword evidence="2" id="KW-0548">Nucleotidyltransferase</keyword>